<feature type="compositionally biased region" description="Polar residues" evidence="6">
    <location>
        <begin position="245"/>
        <end position="254"/>
    </location>
</feature>
<evidence type="ECO:0000256" key="1">
    <source>
        <dbReference type="ARBA" id="ARBA00022723"/>
    </source>
</evidence>
<dbReference type="Proteomes" id="UP001328107">
    <property type="component" value="Unassembled WGS sequence"/>
</dbReference>
<dbReference type="InterPro" id="IPR042123">
    <property type="entry name" value="Zip3/RNF212-like"/>
</dbReference>
<evidence type="ECO:0000259" key="7">
    <source>
        <dbReference type="PROSITE" id="PS50089"/>
    </source>
</evidence>
<dbReference type="PANTHER" id="PTHR22663">
    <property type="entry name" value="RING FINGER PROTEIN NARYA-RELATED"/>
    <property type="match status" value="1"/>
</dbReference>
<feature type="compositionally biased region" description="Polar residues" evidence="6">
    <location>
        <begin position="290"/>
        <end position="320"/>
    </location>
</feature>
<protein>
    <recommendedName>
        <fullName evidence="7">RING-type domain-containing protein</fullName>
    </recommendedName>
</protein>
<evidence type="ECO:0000256" key="3">
    <source>
        <dbReference type="ARBA" id="ARBA00022833"/>
    </source>
</evidence>
<keyword evidence="9" id="KW-1185">Reference proteome</keyword>
<dbReference type="PROSITE" id="PS00518">
    <property type="entry name" value="ZF_RING_1"/>
    <property type="match status" value="1"/>
</dbReference>
<feature type="compositionally biased region" description="Polar residues" evidence="6">
    <location>
        <begin position="150"/>
        <end position="169"/>
    </location>
</feature>
<dbReference type="GO" id="GO:0007131">
    <property type="term" value="P:reciprocal meiotic recombination"/>
    <property type="evidence" value="ECO:0007669"/>
    <property type="project" value="InterPro"/>
</dbReference>
<sequence length="320" mass="35711">VHCNCCGVFPSPQHTTFCLSNCGHTYCKECIEKGRLSDKCSRCSAAAPKFVTIDRSLGSNLQVLFKKTSILLAEHSEELESVLNFQSNQRALRIKGQQEHIKHQQVQLMELRRYLLFTSPDLFLYLQMSLERSHSRSRSRHIPNPRSSDVSELSSHQQTMSSVGSNETGFPNPFKTPLNGLKRFTTSTPKLLLPMAVPPKRSNMISNSRVDHSSTAPSFPMEIDDEITVITPDEKPHPSTKMHLPTTTPKSSSKIMVDSDPLIAEIPKAQLPRTPAPKKSQKSLTMAERLNSSRPKTPSKKVQQPEVTSSTTQGSNFNSL</sequence>
<evidence type="ECO:0000256" key="2">
    <source>
        <dbReference type="ARBA" id="ARBA00022771"/>
    </source>
</evidence>
<keyword evidence="3" id="KW-0862">Zinc</keyword>
<dbReference type="PROSITE" id="PS50089">
    <property type="entry name" value="ZF_RING_2"/>
    <property type="match status" value="1"/>
</dbReference>
<reference evidence="9" key="1">
    <citation type="submission" date="2022-10" db="EMBL/GenBank/DDBJ databases">
        <title>Genome assembly of Pristionchus species.</title>
        <authorList>
            <person name="Yoshida K."/>
            <person name="Sommer R.J."/>
        </authorList>
    </citation>
    <scope>NUCLEOTIDE SEQUENCE [LARGE SCALE GENOMIC DNA]</scope>
    <source>
        <strain evidence="9">RS5460</strain>
    </source>
</reference>
<evidence type="ECO:0000256" key="6">
    <source>
        <dbReference type="SAM" id="MobiDB-lite"/>
    </source>
</evidence>
<evidence type="ECO:0000256" key="4">
    <source>
        <dbReference type="ARBA" id="ARBA00023254"/>
    </source>
</evidence>
<dbReference type="GO" id="GO:0007129">
    <property type="term" value="P:homologous chromosome pairing at meiosis"/>
    <property type="evidence" value="ECO:0007669"/>
    <property type="project" value="TreeGrafter"/>
</dbReference>
<feature type="region of interest" description="Disordered" evidence="6">
    <location>
        <begin position="231"/>
        <end position="320"/>
    </location>
</feature>
<keyword evidence="4" id="KW-0469">Meiosis</keyword>
<dbReference type="InterPro" id="IPR001841">
    <property type="entry name" value="Znf_RING"/>
</dbReference>
<evidence type="ECO:0000313" key="8">
    <source>
        <dbReference type="EMBL" id="GMR31694.1"/>
    </source>
</evidence>
<feature type="region of interest" description="Disordered" evidence="6">
    <location>
        <begin position="134"/>
        <end position="179"/>
    </location>
</feature>
<comment type="caution">
    <text evidence="8">The sequence shown here is derived from an EMBL/GenBank/DDBJ whole genome shotgun (WGS) entry which is preliminary data.</text>
</comment>
<dbReference type="AlphaFoldDB" id="A0AAN4Z1M3"/>
<dbReference type="InterPro" id="IPR017907">
    <property type="entry name" value="Znf_RING_CS"/>
</dbReference>
<gene>
    <name evidence="8" type="ORF">PMAYCL1PPCAC_01889</name>
</gene>
<dbReference type="EMBL" id="BTRK01000001">
    <property type="protein sequence ID" value="GMR31694.1"/>
    <property type="molecule type" value="Genomic_DNA"/>
</dbReference>
<feature type="domain" description="RING-type" evidence="7">
    <location>
        <begin position="3"/>
        <end position="44"/>
    </location>
</feature>
<accession>A0AAN4Z1M3</accession>
<organism evidence="8 9">
    <name type="scientific">Pristionchus mayeri</name>
    <dbReference type="NCBI Taxonomy" id="1317129"/>
    <lineage>
        <taxon>Eukaryota</taxon>
        <taxon>Metazoa</taxon>
        <taxon>Ecdysozoa</taxon>
        <taxon>Nematoda</taxon>
        <taxon>Chromadorea</taxon>
        <taxon>Rhabditida</taxon>
        <taxon>Rhabditina</taxon>
        <taxon>Diplogasteromorpha</taxon>
        <taxon>Diplogasteroidea</taxon>
        <taxon>Neodiplogasteridae</taxon>
        <taxon>Pristionchus</taxon>
    </lineage>
</organism>
<dbReference type="GO" id="GO:0019789">
    <property type="term" value="F:SUMO transferase activity"/>
    <property type="evidence" value="ECO:0007669"/>
    <property type="project" value="InterPro"/>
</dbReference>
<evidence type="ECO:0000313" key="9">
    <source>
        <dbReference type="Proteomes" id="UP001328107"/>
    </source>
</evidence>
<dbReference type="GO" id="GO:0016925">
    <property type="term" value="P:protein sumoylation"/>
    <property type="evidence" value="ECO:0007669"/>
    <property type="project" value="TreeGrafter"/>
</dbReference>
<feature type="non-terminal residue" evidence="8">
    <location>
        <position position="1"/>
    </location>
</feature>
<dbReference type="PANTHER" id="PTHR22663:SF17">
    <property type="entry name" value="RING FINGER PROTEIN NARYA-RELATED"/>
    <property type="match status" value="1"/>
</dbReference>
<keyword evidence="1" id="KW-0479">Metal-binding</keyword>
<keyword evidence="2 5" id="KW-0863">Zinc-finger</keyword>
<dbReference type="GO" id="GO:0008270">
    <property type="term" value="F:zinc ion binding"/>
    <property type="evidence" value="ECO:0007669"/>
    <property type="project" value="UniProtKB-KW"/>
</dbReference>
<name>A0AAN4Z1M3_9BILA</name>
<proteinExistence type="predicted"/>
<dbReference type="GO" id="GO:0000795">
    <property type="term" value="C:synaptonemal complex"/>
    <property type="evidence" value="ECO:0007669"/>
    <property type="project" value="InterPro"/>
</dbReference>
<evidence type="ECO:0000256" key="5">
    <source>
        <dbReference type="PROSITE-ProRule" id="PRU00175"/>
    </source>
</evidence>
<feature type="non-terminal residue" evidence="8">
    <location>
        <position position="320"/>
    </location>
</feature>